<reference evidence="2 3" key="1">
    <citation type="submission" date="2019-07" db="EMBL/GenBank/DDBJ databases">
        <title>The First High-Quality Draft Genome Sequence of the Causal Agent of the Current Panama Disease Epidemic.</title>
        <authorList>
            <person name="Warmington R.J."/>
            <person name="Kay W."/>
            <person name="Jeffries A."/>
            <person name="Bebber D."/>
            <person name="Moore K."/>
            <person name="Studholme D.J."/>
        </authorList>
    </citation>
    <scope>NUCLEOTIDE SEQUENCE [LARGE SCALE GENOMIC DNA]</scope>
    <source>
        <strain evidence="2 3">TR4</strain>
    </source>
</reference>
<feature type="region of interest" description="Disordered" evidence="1">
    <location>
        <begin position="185"/>
        <end position="211"/>
    </location>
</feature>
<proteinExistence type="predicted"/>
<feature type="compositionally biased region" description="Polar residues" evidence="1">
    <location>
        <begin position="185"/>
        <end position="194"/>
    </location>
</feature>
<dbReference type="Proteomes" id="UP000321331">
    <property type="component" value="Unassembled WGS sequence"/>
</dbReference>
<organism evidence="2 3">
    <name type="scientific">Fusarium oxysporum f. sp. cubense</name>
    <dbReference type="NCBI Taxonomy" id="61366"/>
    <lineage>
        <taxon>Eukaryota</taxon>
        <taxon>Fungi</taxon>
        <taxon>Dikarya</taxon>
        <taxon>Ascomycota</taxon>
        <taxon>Pezizomycotina</taxon>
        <taxon>Sordariomycetes</taxon>
        <taxon>Hypocreomycetidae</taxon>
        <taxon>Hypocreales</taxon>
        <taxon>Nectriaceae</taxon>
        <taxon>Fusarium</taxon>
        <taxon>Fusarium oxysporum species complex</taxon>
    </lineage>
</organism>
<name>A0A5C6T789_FUSOC</name>
<dbReference type="EMBL" id="VMNF01000006">
    <property type="protein sequence ID" value="TXC06773.1"/>
    <property type="molecule type" value="Genomic_DNA"/>
</dbReference>
<evidence type="ECO:0000313" key="3">
    <source>
        <dbReference type="Proteomes" id="UP000321331"/>
    </source>
</evidence>
<dbReference type="AlphaFoldDB" id="A0A5C6T789"/>
<feature type="compositionally biased region" description="Basic and acidic residues" evidence="1">
    <location>
        <begin position="196"/>
        <end position="211"/>
    </location>
</feature>
<gene>
    <name evidence="2" type="ORF">FocTR4_00010485</name>
</gene>
<accession>A0A5C6T789</accession>
<evidence type="ECO:0000313" key="2">
    <source>
        <dbReference type="EMBL" id="TXC06773.1"/>
    </source>
</evidence>
<comment type="caution">
    <text evidence="2">The sequence shown here is derived from an EMBL/GenBank/DDBJ whole genome shotgun (WGS) entry which is preliminary data.</text>
</comment>
<evidence type="ECO:0000256" key="1">
    <source>
        <dbReference type="SAM" id="MobiDB-lite"/>
    </source>
</evidence>
<sequence length="211" mass="23886">MFEGGILQWPGASPRQARIITHYLRAPGPNYKMVSCEPLPHEERLEQEFTDALAINAQATSFNLLELAGLALAHMEAYGDMISLTRIMINFMAQGEWYQRNQCYVQDYVTRRFTSTYPMAMHHDRRGFGHQTGDPLIDGLLGAINGLRFPDLPFPSYPSSLLLRSTLEEIRVHCKAAGSVTETISNANPIQGQRKSSREKQTSRMHLEYTP</sequence>
<protein>
    <submittedName>
        <fullName evidence="2">Uncharacterized protein</fullName>
    </submittedName>
</protein>